<dbReference type="GO" id="GO:0046872">
    <property type="term" value="F:metal ion binding"/>
    <property type="evidence" value="ECO:0007669"/>
    <property type="project" value="UniProtKB-UniRule"/>
</dbReference>
<dbReference type="NCBIfam" id="TIGR00177">
    <property type="entry name" value="molyb_syn"/>
    <property type="match status" value="1"/>
</dbReference>
<dbReference type="SMART" id="SM00852">
    <property type="entry name" value="MoCF_biosynth"/>
    <property type="match status" value="1"/>
</dbReference>
<comment type="function">
    <text evidence="1 10">Catalyzes the insertion of molybdate into adenylated molybdopterin with the concomitant release of AMP.</text>
</comment>
<dbReference type="NCBIfam" id="NF045515">
    <property type="entry name" value="Glp_gephyrin"/>
    <property type="match status" value="1"/>
</dbReference>
<comment type="caution">
    <text evidence="12">The sequence shown here is derived from an EMBL/GenBank/DDBJ whole genome shotgun (WGS) entry which is preliminary data.</text>
</comment>
<evidence type="ECO:0000259" key="11">
    <source>
        <dbReference type="SMART" id="SM00852"/>
    </source>
</evidence>
<organism evidence="12 13">
    <name type="scientific">Halonatronomonas betaini</name>
    <dbReference type="NCBI Taxonomy" id="2778430"/>
    <lineage>
        <taxon>Bacteria</taxon>
        <taxon>Bacillati</taxon>
        <taxon>Bacillota</taxon>
        <taxon>Clostridia</taxon>
        <taxon>Halanaerobiales</taxon>
        <taxon>Halarsenatibacteraceae</taxon>
        <taxon>Halonatronomonas</taxon>
    </lineage>
</organism>
<evidence type="ECO:0000256" key="5">
    <source>
        <dbReference type="ARBA" id="ARBA00013269"/>
    </source>
</evidence>
<dbReference type="GO" id="GO:0061599">
    <property type="term" value="F:molybdopterin molybdotransferase activity"/>
    <property type="evidence" value="ECO:0007669"/>
    <property type="project" value="UniProtKB-UniRule"/>
</dbReference>
<dbReference type="EMBL" id="JADPIE010000001">
    <property type="protein sequence ID" value="MBF8435935.1"/>
    <property type="molecule type" value="Genomic_DNA"/>
</dbReference>
<keyword evidence="7 10" id="KW-0500">Molybdenum</keyword>
<dbReference type="RefSeq" id="WP_270452660.1">
    <property type="nucleotide sequence ID" value="NZ_JADPIE010000001.1"/>
</dbReference>
<evidence type="ECO:0000256" key="1">
    <source>
        <dbReference type="ARBA" id="ARBA00002901"/>
    </source>
</evidence>
<dbReference type="Gene3D" id="3.40.980.10">
    <property type="entry name" value="MoaB/Mog-like domain"/>
    <property type="match status" value="1"/>
</dbReference>
<dbReference type="Proteomes" id="UP000621436">
    <property type="component" value="Unassembled WGS sequence"/>
</dbReference>
<keyword evidence="8 10" id="KW-0501">Molybdenum cofactor biosynthesis</keyword>
<dbReference type="InterPro" id="IPR005111">
    <property type="entry name" value="MoeA_C_domain_IV"/>
</dbReference>
<sequence length="427" mass="45547">MGKEFLKLTSVNDLIDIIENKIELNLEDSVERLPLLDTTNRVLAEKIKAEEDLPPYSRSAVDGYAVMAEDTFGASPENPAYLKVAGEIEIGEQPEQSLNPGTAIYIPTGAELPAEADSCLMIEDTEKFGSQIEVMNSVSAGENIIKKGDDIKEGQLLLDRGTCLSSAEVGALAGLGHSQVNVFTMPEIAIISSGDELVPPGEKREGSSIYDINSYLLGSLFKEWGLKPSLKGIVNDNKAELKARIEASLDADLIVISGGSSVGVKDYTIEVINRIAEPGVLLHGLAVKPGKPTILGLLNGTPIIGLPGNPSSAWVVAAIVIPAIINRMRGLPIEPRAEFFKNSITAELLEPISSTPGRQEYFPVKLDGNRKASPLYGKSNLITTLVDSDGLIVIPPGSEGLARGSQVQVVPYPPAKGLIFKEQDIDG</sequence>
<evidence type="ECO:0000313" key="12">
    <source>
        <dbReference type="EMBL" id="MBF8435935.1"/>
    </source>
</evidence>
<dbReference type="Pfam" id="PF03454">
    <property type="entry name" value="MoeA_C"/>
    <property type="match status" value="1"/>
</dbReference>
<name>A0A931AT06_9FIRM</name>
<dbReference type="EC" id="2.10.1.1" evidence="5 10"/>
<proteinExistence type="inferred from homology"/>
<evidence type="ECO:0000256" key="10">
    <source>
        <dbReference type="RuleBase" id="RU365090"/>
    </source>
</evidence>
<dbReference type="Gene3D" id="2.170.190.11">
    <property type="entry name" value="Molybdopterin biosynthesis moea protein, domain 3"/>
    <property type="match status" value="1"/>
</dbReference>
<protein>
    <recommendedName>
        <fullName evidence="6 10">Molybdopterin molybdenumtransferase</fullName>
        <ecNumber evidence="5 10">2.10.1.1</ecNumber>
    </recommendedName>
</protein>
<dbReference type="PANTHER" id="PTHR10192">
    <property type="entry name" value="MOLYBDOPTERIN BIOSYNTHESIS PROTEIN"/>
    <property type="match status" value="1"/>
</dbReference>
<feature type="domain" description="MoaB/Mog" evidence="11">
    <location>
        <begin position="189"/>
        <end position="327"/>
    </location>
</feature>
<evidence type="ECO:0000256" key="8">
    <source>
        <dbReference type="ARBA" id="ARBA00023150"/>
    </source>
</evidence>
<dbReference type="Pfam" id="PF00994">
    <property type="entry name" value="MoCF_biosynth"/>
    <property type="match status" value="1"/>
</dbReference>
<keyword evidence="10" id="KW-0460">Magnesium</keyword>
<dbReference type="PANTHER" id="PTHR10192:SF5">
    <property type="entry name" value="GEPHYRIN"/>
    <property type="match status" value="1"/>
</dbReference>
<evidence type="ECO:0000256" key="6">
    <source>
        <dbReference type="ARBA" id="ARBA00021108"/>
    </source>
</evidence>
<dbReference type="InterPro" id="IPR005110">
    <property type="entry name" value="MoeA_linker/N"/>
</dbReference>
<dbReference type="Pfam" id="PF03453">
    <property type="entry name" value="MoeA_N"/>
    <property type="match status" value="1"/>
</dbReference>
<dbReference type="AlphaFoldDB" id="A0A931AT06"/>
<dbReference type="InterPro" id="IPR036688">
    <property type="entry name" value="MoeA_C_domain_IV_sf"/>
</dbReference>
<dbReference type="CDD" id="cd00887">
    <property type="entry name" value="MoeA"/>
    <property type="match status" value="1"/>
</dbReference>
<dbReference type="Gene3D" id="3.90.105.10">
    <property type="entry name" value="Molybdopterin biosynthesis moea protein, domain 2"/>
    <property type="match status" value="1"/>
</dbReference>
<evidence type="ECO:0000313" key="13">
    <source>
        <dbReference type="Proteomes" id="UP000621436"/>
    </source>
</evidence>
<comment type="cofactor">
    <cofactor evidence="10">
        <name>Mg(2+)</name>
        <dbReference type="ChEBI" id="CHEBI:18420"/>
    </cofactor>
</comment>
<dbReference type="GO" id="GO:0006777">
    <property type="term" value="P:Mo-molybdopterin cofactor biosynthetic process"/>
    <property type="evidence" value="ECO:0007669"/>
    <property type="project" value="UniProtKB-UniRule"/>
</dbReference>
<dbReference type="InterPro" id="IPR036425">
    <property type="entry name" value="MoaB/Mog-like_dom_sf"/>
</dbReference>
<accession>A0A931AT06</accession>
<dbReference type="InterPro" id="IPR036135">
    <property type="entry name" value="MoeA_linker/N_sf"/>
</dbReference>
<evidence type="ECO:0000256" key="3">
    <source>
        <dbReference type="ARBA" id="ARBA00005046"/>
    </source>
</evidence>
<dbReference type="GO" id="GO:0005829">
    <property type="term" value="C:cytosol"/>
    <property type="evidence" value="ECO:0007669"/>
    <property type="project" value="TreeGrafter"/>
</dbReference>
<comment type="pathway">
    <text evidence="3 10">Cofactor biosynthesis; molybdopterin biosynthesis.</text>
</comment>
<dbReference type="InterPro" id="IPR008284">
    <property type="entry name" value="MoCF_biosynth_CS"/>
</dbReference>
<dbReference type="Gene3D" id="2.40.340.10">
    <property type="entry name" value="MoeA, C-terminal, domain IV"/>
    <property type="match status" value="1"/>
</dbReference>
<keyword evidence="10" id="KW-0808">Transferase</keyword>
<comment type="catalytic activity">
    <reaction evidence="9">
        <text>adenylyl-molybdopterin + molybdate = Mo-molybdopterin + AMP + H(+)</text>
        <dbReference type="Rhea" id="RHEA:35047"/>
        <dbReference type="ChEBI" id="CHEBI:15378"/>
        <dbReference type="ChEBI" id="CHEBI:36264"/>
        <dbReference type="ChEBI" id="CHEBI:62727"/>
        <dbReference type="ChEBI" id="CHEBI:71302"/>
        <dbReference type="ChEBI" id="CHEBI:456215"/>
        <dbReference type="EC" id="2.10.1.1"/>
    </reaction>
</comment>
<comment type="function">
    <text evidence="2">May be involved in the biosynthesis of molybdopterin.</text>
</comment>
<dbReference type="InterPro" id="IPR038987">
    <property type="entry name" value="MoeA-like"/>
</dbReference>
<evidence type="ECO:0000256" key="2">
    <source>
        <dbReference type="ARBA" id="ARBA00003487"/>
    </source>
</evidence>
<evidence type="ECO:0000256" key="4">
    <source>
        <dbReference type="ARBA" id="ARBA00010763"/>
    </source>
</evidence>
<keyword evidence="13" id="KW-1185">Reference proteome</keyword>
<dbReference type="SUPFAM" id="SSF63882">
    <property type="entry name" value="MoeA N-terminal region -like"/>
    <property type="match status" value="1"/>
</dbReference>
<dbReference type="PROSITE" id="PS01079">
    <property type="entry name" value="MOCF_BIOSYNTHESIS_2"/>
    <property type="match status" value="1"/>
</dbReference>
<gene>
    <name evidence="12" type="ORF">I0Q91_02480</name>
</gene>
<evidence type="ECO:0000256" key="7">
    <source>
        <dbReference type="ARBA" id="ARBA00022505"/>
    </source>
</evidence>
<dbReference type="SUPFAM" id="SSF63867">
    <property type="entry name" value="MoeA C-terminal domain-like"/>
    <property type="match status" value="1"/>
</dbReference>
<comment type="similarity">
    <text evidence="4 10">Belongs to the MoeA family.</text>
</comment>
<keyword evidence="10" id="KW-0479">Metal-binding</keyword>
<dbReference type="InterPro" id="IPR001453">
    <property type="entry name" value="MoaB/Mog_dom"/>
</dbReference>
<dbReference type="SUPFAM" id="SSF53218">
    <property type="entry name" value="Molybdenum cofactor biosynthesis proteins"/>
    <property type="match status" value="1"/>
</dbReference>
<evidence type="ECO:0000256" key="9">
    <source>
        <dbReference type="ARBA" id="ARBA00047317"/>
    </source>
</evidence>
<reference evidence="12" key="1">
    <citation type="submission" date="2020-11" db="EMBL/GenBank/DDBJ databases">
        <title>Halonatronomonas betainensis gen. nov., sp. nov. a novel haloalkaliphilic representative of the family Halanaerobiacae capable of betaine degradation.</title>
        <authorList>
            <person name="Boltyanskaya Y."/>
            <person name="Kevbrin V."/>
            <person name="Detkova E."/>
            <person name="Grouzdev D.S."/>
            <person name="Koziaeva V."/>
            <person name="Zhilina T."/>
        </authorList>
    </citation>
    <scope>NUCLEOTIDE SEQUENCE</scope>
    <source>
        <strain evidence="12">Z-7014</strain>
    </source>
</reference>